<reference evidence="1" key="1">
    <citation type="submission" date="2023-05" db="EMBL/GenBank/DDBJ databases">
        <title>Nepenthes gracilis genome sequencing.</title>
        <authorList>
            <person name="Fukushima K."/>
        </authorList>
    </citation>
    <scope>NUCLEOTIDE SEQUENCE</scope>
    <source>
        <strain evidence="1">SING2019-196</strain>
    </source>
</reference>
<evidence type="ECO:0000313" key="1">
    <source>
        <dbReference type="EMBL" id="GMH19066.1"/>
    </source>
</evidence>
<sequence>MNQKGDDLKNSVESRLQLSIPFAPPKASDEVVVRNELGSPKFSLNRCSTAVVLLRRSNSSGSSHCVIISSVDL</sequence>
<evidence type="ECO:0000313" key="2">
    <source>
        <dbReference type="Proteomes" id="UP001279734"/>
    </source>
</evidence>
<name>A0AAD3XWU2_NEPGR</name>
<comment type="caution">
    <text evidence="1">The sequence shown here is derived from an EMBL/GenBank/DDBJ whole genome shotgun (WGS) entry which is preliminary data.</text>
</comment>
<dbReference type="Proteomes" id="UP001279734">
    <property type="component" value="Unassembled WGS sequence"/>
</dbReference>
<organism evidence="1 2">
    <name type="scientific">Nepenthes gracilis</name>
    <name type="common">Slender pitcher plant</name>
    <dbReference type="NCBI Taxonomy" id="150966"/>
    <lineage>
        <taxon>Eukaryota</taxon>
        <taxon>Viridiplantae</taxon>
        <taxon>Streptophyta</taxon>
        <taxon>Embryophyta</taxon>
        <taxon>Tracheophyta</taxon>
        <taxon>Spermatophyta</taxon>
        <taxon>Magnoliopsida</taxon>
        <taxon>eudicotyledons</taxon>
        <taxon>Gunneridae</taxon>
        <taxon>Pentapetalae</taxon>
        <taxon>Caryophyllales</taxon>
        <taxon>Nepenthaceae</taxon>
        <taxon>Nepenthes</taxon>
    </lineage>
</organism>
<gene>
    <name evidence="1" type="ORF">Nepgr_020907</name>
</gene>
<proteinExistence type="predicted"/>
<dbReference type="AlphaFoldDB" id="A0AAD3XWU2"/>
<keyword evidence="2" id="KW-1185">Reference proteome</keyword>
<dbReference type="EMBL" id="BSYO01000020">
    <property type="protein sequence ID" value="GMH19066.1"/>
    <property type="molecule type" value="Genomic_DNA"/>
</dbReference>
<protein>
    <submittedName>
        <fullName evidence="1">Uncharacterized protein</fullName>
    </submittedName>
</protein>
<accession>A0AAD3XWU2</accession>